<sequence length="413" mass="43157">MARQQGFSEGEIMKQTLWMWTLMLLTAVAGTGCQHVGQQAAGGYNLPPAQQLRHPGPGVDGPGPGVLAPPPIQPVSAMMPMGGPGGIPPMPAPSWTSQVLFVSPDGMQVSWDIGAIGMYDSEPRIVPFSKNFPQGGIFRLKVTNIEGQPGVELYPTLEIGFATPRTEAFLAHNAIPVQFTEGDFAQVRSGTYVTKVIYLPDPNYQELALANVETLVSTRLDPGVDPIVEADRRGSIMAIVRLGNKDLEVPGEDFGGMMAGGMPIGVPAGGAYCGPGPGMGPGMGAAAGAGPGAGPGPYVAGMTAPMWGMPTTGTPIGLPGPPHIPLGGPAGLQKHVIKNHTHMNIPGPTPKVAVHVKQRPGISYPQPPNRAWITEENIHPSPNLKQPFADMHQQVPPAGGGYYDANGQWCPAN</sequence>
<dbReference type="Proteomes" id="UP000551616">
    <property type="component" value="Unassembled WGS sequence"/>
</dbReference>
<accession>A0A7V8V6H5</accession>
<reference evidence="1 2" key="1">
    <citation type="submission" date="2020-05" db="EMBL/GenBank/DDBJ databases">
        <title>Bremerella alba sp. nov., a novel planctomycete isolated from the surface of the macroalga Fucus spiralis.</title>
        <authorList>
            <person name="Godinho O."/>
            <person name="Botelho R."/>
            <person name="Albuquerque L."/>
            <person name="Wiegand S."/>
            <person name="Da Costa M.S."/>
            <person name="Lobo-Da-Cunha A."/>
            <person name="Jogler C."/>
            <person name="Lage O.M."/>
        </authorList>
    </citation>
    <scope>NUCLEOTIDE SEQUENCE [LARGE SCALE GENOMIC DNA]</scope>
    <source>
        <strain evidence="1 2">FF15</strain>
    </source>
</reference>
<evidence type="ECO:0000313" key="2">
    <source>
        <dbReference type="Proteomes" id="UP000551616"/>
    </source>
</evidence>
<proteinExistence type="predicted"/>
<evidence type="ECO:0000313" key="1">
    <source>
        <dbReference type="EMBL" id="MBA2115842.1"/>
    </source>
</evidence>
<dbReference type="EMBL" id="JABRWO010000008">
    <property type="protein sequence ID" value="MBA2115842.1"/>
    <property type="molecule type" value="Genomic_DNA"/>
</dbReference>
<dbReference type="AlphaFoldDB" id="A0A7V8V6H5"/>
<keyword evidence="2" id="KW-1185">Reference proteome</keyword>
<organism evidence="1 2">
    <name type="scientific">Bremerella alba</name>
    <dbReference type="NCBI Taxonomy" id="980252"/>
    <lineage>
        <taxon>Bacteria</taxon>
        <taxon>Pseudomonadati</taxon>
        <taxon>Planctomycetota</taxon>
        <taxon>Planctomycetia</taxon>
        <taxon>Pirellulales</taxon>
        <taxon>Pirellulaceae</taxon>
        <taxon>Bremerella</taxon>
    </lineage>
</organism>
<name>A0A7V8V6H5_9BACT</name>
<gene>
    <name evidence="1" type="ORF">HOV93_30280</name>
</gene>
<protein>
    <submittedName>
        <fullName evidence="1">Uncharacterized protein</fullName>
    </submittedName>
</protein>
<dbReference type="PROSITE" id="PS51257">
    <property type="entry name" value="PROKAR_LIPOPROTEIN"/>
    <property type="match status" value="1"/>
</dbReference>
<comment type="caution">
    <text evidence="1">The sequence shown here is derived from an EMBL/GenBank/DDBJ whole genome shotgun (WGS) entry which is preliminary data.</text>
</comment>